<dbReference type="Proteomes" id="UP000187209">
    <property type="component" value="Unassembled WGS sequence"/>
</dbReference>
<feature type="compositionally biased region" description="Basic and acidic residues" evidence="2">
    <location>
        <begin position="37"/>
        <end position="47"/>
    </location>
</feature>
<feature type="compositionally biased region" description="Polar residues" evidence="2">
    <location>
        <begin position="390"/>
        <end position="400"/>
    </location>
</feature>
<proteinExistence type="predicted"/>
<feature type="compositionally biased region" description="Polar residues" evidence="2">
    <location>
        <begin position="68"/>
        <end position="78"/>
    </location>
</feature>
<feature type="region of interest" description="Disordered" evidence="2">
    <location>
        <begin position="1"/>
        <end position="89"/>
    </location>
</feature>
<evidence type="ECO:0000313" key="3">
    <source>
        <dbReference type="EMBL" id="OMJ91905.1"/>
    </source>
</evidence>
<feature type="compositionally biased region" description="Basic residues" evidence="2">
    <location>
        <begin position="211"/>
        <end position="226"/>
    </location>
</feature>
<evidence type="ECO:0000256" key="1">
    <source>
        <dbReference type="SAM" id="Coils"/>
    </source>
</evidence>
<accession>A0A1R2CSE5</accession>
<feature type="compositionally biased region" description="Polar residues" evidence="2">
    <location>
        <begin position="262"/>
        <end position="274"/>
    </location>
</feature>
<gene>
    <name evidence="3" type="ORF">SteCoe_5465</name>
</gene>
<evidence type="ECO:0000256" key="2">
    <source>
        <dbReference type="SAM" id="MobiDB-lite"/>
    </source>
</evidence>
<feature type="region of interest" description="Disordered" evidence="2">
    <location>
        <begin position="180"/>
        <end position="316"/>
    </location>
</feature>
<feature type="compositionally biased region" description="Basic and acidic residues" evidence="2">
    <location>
        <begin position="238"/>
        <end position="260"/>
    </location>
</feature>
<evidence type="ECO:0000313" key="4">
    <source>
        <dbReference type="Proteomes" id="UP000187209"/>
    </source>
</evidence>
<keyword evidence="4" id="KW-1185">Reference proteome</keyword>
<reference evidence="3 4" key="1">
    <citation type="submission" date="2016-11" db="EMBL/GenBank/DDBJ databases">
        <title>The macronuclear genome of Stentor coeruleus: a giant cell with tiny introns.</title>
        <authorList>
            <person name="Slabodnick M."/>
            <person name="Ruby J.G."/>
            <person name="Reiff S.B."/>
            <person name="Swart E.C."/>
            <person name="Gosai S."/>
            <person name="Prabakaran S."/>
            <person name="Witkowska E."/>
            <person name="Larue G.E."/>
            <person name="Fisher S."/>
            <person name="Freeman R.M."/>
            <person name="Gunawardena J."/>
            <person name="Chu W."/>
            <person name="Stover N.A."/>
            <person name="Gregory B.D."/>
            <person name="Nowacki M."/>
            <person name="Derisi J."/>
            <person name="Roy S.W."/>
            <person name="Marshall W.F."/>
            <person name="Sood P."/>
        </authorList>
    </citation>
    <scope>NUCLEOTIDE SEQUENCE [LARGE SCALE GENOMIC DNA]</scope>
    <source>
        <strain evidence="3">WM001</strain>
    </source>
</reference>
<comment type="caution">
    <text evidence="3">The sequence shown here is derived from an EMBL/GenBank/DDBJ whole genome shotgun (WGS) entry which is preliminary data.</text>
</comment>
<feature type="compositionally biased region" description="Basic and acidic residues" evidence="2">
    <location>
        <begin position="306"/>
        <end position="316"/>
    </location>
</feature>
<organism evidence="3 4">
    <name type="scientific">Stentor coeruleus</name>
    <dbReference type="NCBI Taxonomy" id="5963"/>
    <lineage>
        <taxon>Eukaryota</taxon>
        <taxon>Sar</taxon>
        <taxon>Alveolata</taxon>
        <taxon>Ciliophora</taxon>
        <taxon>Postciliodesmatophora</taxon>
        <taxon>Heterotrichea</taxon>
        <taxon>Heterotrichida</taxon>
        <taxon>Stentoridae</taxon>
        <taxon>Stentor</taxon>
    </lineage>
</organism>
<feature type="region of interest" description="Disordered" evidence="2">
    <location>
        <begin position="367"/>
        <end position="430"/>
    </location>
</feature>
<feature type="coiled-coil region" evidence="1">
    <location>
        <begin position="516"/>
        <end position="629"/>
    </location>
</feature>
<name>A0A1R2CSE5_9CILI</name>
<feature type="region of interest" description="Disordered" evidence="2">
    <location>
        <begin position="339"/>
        <end position="358"/>
    </location>
</feature>
<keyword evidence="1" id="KW-0175">Coiled coil</keyword>
<dbReference type="AlphaFoldDB" id="A0A1R2CSE5"/>
<sequence>MDSEYEVNPEKISPNSGDSTPAEEPSDMSIDVSDCFKSVEKEDRQEQTDFNESPKYSRSKPIFKESKCQATETQIRSSSRLEKIPESNISIIPDKRQGFQNVSSSIDKKSEEYFESIAASPVRLKQSTVAPGEGLKFLEAESLDFHLQTSELQELEAVENSKSKNLKHQEILYLLSSESSGELEEIGAKLIGKSRQEKDQNNPSPSDVKRQGIKPKNKKQQLRSSKRTVENQQDIDDKEGNEAIDIKIESSGRRSPEKIHNTKNPSESPENNARLSFRAEKIANIPKLVIKKSPERSKKYQNSSSSEKEINEEKGLLNKAVTQSQLFAEDFNQNKLSVKNSEKLNSSHKRTSSQEYIDQDKSIEKITLKIRKSERPDKELRKNRRKKGSDSSNSSRNRTYSPKKVNYKSNTLRYSQDSDEDERINKKYSKNKSKIQELHFSRLEKNLDKRANSPLNYTNSVMYSPEPYYTERRPIDFNNSQPYYTSRYNLPYNNTDFLHKEIFLAKQRLTSSEFGLKSAEQKINLLKSELSEAQRKNFLELSQRLSEVNYDKLRLEVVDLKNESLEEENEKLRKEITDLMSGRISGKAMEERKVVERKKIFKVEVKESKEELNEEKEKIERELRKRGITTQRRLILQSELEAINTKLGIIVNSKY</sequence>
<feature type="compositionally biased region" description="Basic and acidic residues" evidence="2">
    <location>
        <begin position="367"/>
        <end position="380"/>
    </location>
</feature>
<protein>
    <submittedName>
        <fullName evidence="3">Uncharacterized protein</fullName>
    </submittedName>
</protein>
<dbReference type="EMBL" id="MPUH01000072">
    <property type="protein sequence ID" value="OMJ91905.1"/>
    <property type="molecule type" value="Genomic_DNA"/>
</dbReference>